<dbReference type="Proteomes" id="UP000799538">
    <property type="component" value="Unassembled WGS sequence"/>
</dbReference>
<dbReference type="PANTHER" id="PTHR11616">
    <property type="entry name" value="SODIUM/CHLORIDE DEPENDENT TRANSPORTER"/>
    <property type="match status" value="1"/>
</dbReference>
<dbReference type="PANTHER" id="PTHR11616:SF240">
    <property type="entry name" value="BLOATED TUBULES, ISOFORM B-RELATED"/>
    <property type="match status" value="1"/>
</dbReference>
<accession>A0A6A6GG77</accession>
<reference evidence="8" key="1">
    <citation type="journal article" date="2020" name="Stud. Mycol.">
        <title>101 Dothideomycetes genomes: A test case for predicting lifestyles and emergence of pathogens.</title>
        <authorList>
            <person name="Haridas S."/>
            <person name="Albert R."/>
            <person name="Binder M."/>
            <person name="Bloem J."/>
            <person name="LaButti K."/>
            <person name="Salamov A."/>
            <person name="Andreopoulos B."/>
            <person name="Baker S."/>
            <person name="Barry K."/>
            <person name="Bills G."/>
            <person name="Bluhm B."/>
            <person name="Cannon C."/>
            <person name="Castanera R."/>
            <person name="Culley D."/>
            <person name="Daum C."/>
            <person name="Ezra D."/>
            <person name="Gonzalez J."/>
            <person name="Henrissat B."/>
            <person name="Kuo A."/>
            <person name="Liang C."/>
            <person name="Lipzen A."/>
            <person name="Lutzoni F."/>
            <person name="Magnuson J."/>
            <person name="Mondo S."/>
            <person name="Nolan M."/>
            <person name="Ohm R."/>
            <person name="Pangilinan J."/>
            <person name="Park H.-J."/>
            <person name="Ramirez L."/>
            <person name="Alfaro M."/>
            <person name="Sun H."/>
            <person name="Tritt A."/>
            <person name="Yoshinaga Y."/>
            <person name="Zwiers L.-H."/>
            <person name="Turgeon B."/>
            <person name="Goodwin S."/>
            <person name="Spatafora J."/>
            <person name="Crous P."/>
            <person name="Grigoriev I."/>
        </authorList>
    </citation>
    <scope>NUCLEOTIDE SEQUENCE [LARGE SCALE GENOMIC DNA]</scope>
    <source>
        <strain evidence="8">CECT 20119</strain>
    </source>
</reference>
<evidence type="ECO:0000256" key="4">
    <source>
        <dbReference type="ARBA" id="ARBA00022989"/>
    </source>
</evidence>
<evidence type="ECO:0000256" key="1">
    <source>
        <dbReference type="ARBA" id="ARBA00004141"/>
    </source>
</evidence>
<dbReference type="InterPro" id="IPR037272">
    <property type="entry name" value="SNS_sf"/>
</dbReference>
<dbReference type="PRINTS" id="PR00176">
    <property type="entry name" value="NANEUSMPORT"/>
</dbReference>
<evidence type="ECO:0000256" key="5">
    <source>
        <dbReference type="ARBA" id="ARBA00023136"/>
    </source>
</evidence>
<proteinExistence type="predicted"/>
<keyword evidence="4 6" id="KW-1133">Transmembrane helix</keyword>
<evidence type="ECO:0000313" key="8">
    <source>
        <dbReference type="Proteomes" id="UP000799538"/>
    </source>
</evidence>
<dbReference type="GO" id="GO:0005886">
    <property type="term" value="C:plasma membrane"/>
    <property type="evidence" value="ECO:0007669"/>
    <property type="project" value="TreeGrafter"/>
</dbReference>
<sequence>MAGAQAFGKKLLNWVAPPADTSDDGRDQWPSRASFVLACMGGCAGMGNLLRYPSVLYNNYGLQWFIPYLLSVFVVAIPVLILEFAIGQAFRGGSVVAYNNMSKRLRGTGLGPLFIGFVNNLYFDVNLAWVMIYFRNSFESPLPWDEMVPGLHPTAEAQERRF</sequence>
<evidence type="ECO:0000256" key="3">
    <source>
        <dbReference type="ARBA" id="ARBA00022692"/>
    </source>
</evidence>
<dbReference type="AlphaFoldDB" id="A0A6A6GG77"/>
<keyword evidence="2" id="KW-0813">Transport</keyword>
<dbReference type="Pfam" id="PF00209">
    <property type="entry name" value="SNF"/>
    <property type="match status" value="1"/>
</dbReference>
<dbReference type="OrthoDB" id="6581954at2759"/>
<evidence type="ECO:0000256" key="6">
    <source>
        <dbReference type="SAM" id="Phobius"/>
    </source>
</evidence>
<protein>
    <recommendedName>
        <fullName evidence="9">Sodium:neurotransmitter symporter</fullName>
    </recommendedName>
</protein>
<dbReference type="GO" id="GO:0035725">
    <property type="term" value="P:sodium ion transmembrane transport"/>
    <property type="evidence" value="ECO:0007669"/>
    <property type="project" value="TreeGrafter"/>
</dbReference>
<feature type="transmembrane region" description="Helical" evidence="6">
    <location>
        <begin position="65"/>
        <end position="90"/>
    </location>
</feature>
<keyword evidence="5 6" id="KW-0472">Membrane</keyword>
<feature type="transmembrane region" description="Helical" evidence="6">
    <location>
        <begin position="35"/>
        <end position="53"/>
    </location>
</feature>
<evidence type="ECO:0000313" key="7">
    <source>
        <dbReference type="EMBL" id="KAF2224671.1"/>
    </source>
</evidence>
<keyword evidence="3 6" id="KW-0812">Transmembrane</keyword>
<evidence type="ECO:0008006" key="9">
    <source>
        <dbReference type="Google" id="ProtNLM"/>
    </source>
</evidence>
<dbReference type="PROSITE" id="PS50267">
    <property type="entry name" value="NA_NEUROTRAN_SYMP_3"/>
    <property type="match status" value="1"/>
</dbReference>
<dbReference type="SUPFAM" id="SSF161070">
    <property type="entry name" value="SNF-like"/>
    <property type="match status" value="1"/>
</dbReference>
<feature type="transmembrane region" description="Helical" evidence="6">
    <location>
        <begin position="110"/>
        <end position="134"/>
    </location>
</feature>
<dbReference type="InterPro" id="IPR000175">
    <property type="entry name" value="Na/ntran_symport"/>
</dbReference>
<evidence type="ECO:0000256" key="2">
    <source>
        <dbReference type="ARBA" id="ARBA00022448"/>
    </source>
</evidence>
<dbReference type="EMBL" id="ML992504">
    <property type="protein sequence ID" value="KAF2224671.1"/>
    <property type="molecule type" value="Genomic_DNA"/>
</dbReference>
<keyword evidence="8" id="KW-1185">Reference proteome</keyword>
<name>A0A6A6GG77_9PEZI</name>
<organism evidence="7 8">
    <name type="scientific">Elsinoe ampelina</name>
    <dbReference type="NCBI Taxonomy" id="302913"/>
    <lineage>
        <taxon>Eukaryota</taxon>
        <taxon>Fungi</taxon>
        <taxon>Dikarya</taxon>
        <taxon>Ascomycota</taxon>
        <taxon>Pezizomycotina</taxon>
        <taxon>Dothideomycetes</taxon>
        <taxon>Dothideomycetidae</taxon>
        <taxon>Myriangiales</taxon>
        <taxon>Elsinoaceae</taxon>
        <taxon>Elsinoe</taxon>
    </lineage>
</organism>
<comment type="subcellular location">
    <subcellularLocation>
        <location evidence="1">Membrane</location>
        <topology evidence="1">Multi-pass membrane protein</topology>
    </subcellularLocation>
</comment>
<gene>
    <name evidence="7" type="ORF">BDZ85DRAFT_82424</name>
</gene>